<sequence>MDSSYDFVCEKCGCKTYVVAENEYQKVLLCENCAEGYVVEQKKPVPELNIPKCPTCGSTNIKKISGLSKVGSVAVWGLLSRKVHKQWHCNNCGSEW</sequence>
<dbReference type="RefSeq" id="WP_097677282.1">
    <property type="nucleotide sequence ID" value="NZ_JAWRJJ010000454.1"/>
</dbReference>
<evidence type="ECO:0000313" key="1">
    <source>
        <dbReference type="EMBL" id="RGX31278.1"/>
    </source>
</evidence>
<dbReference type="AlphaFoldDB" id="A0A413FIM2"/>
<dbReference type="Proteomes" id="UP000283880">
    <property type="component" value="Unassembled WGS sequence"/>
</dbReference>
<proteinExistence type="predicted"/>
<evidence type="ECO:0000313" key="2">
    <source>
        <dbReference type="Proteomes" id="UP000283880"/>
    </source>
</evidence>
<dbReference type="OrthoDB" id="2068499at2"/>
<comment type="caution">
    <text evidence="1">The sequence shown here is derived from an EMBL/GenBank/DDBJ whole genome shotgun (WGS) entry which is preliminary data.</text>
</comment>
<dbReference type="EMBL" id="QSBM01000003">
    <property type="protein sequence ID" value="RGX31278.1"/>
    <property type="molecule type" value="Genomic_DNA"/>
</dbReference>
<accession>A0A413FIM2</accession>
<reference evidence="1 2" key="1">
    <citation type="submission" date="2018-08" db="EMBL/GenBank/DDBJ databases">
        <title>A genome reference for cultivated species of the human gut microbiota.</title>
        <authorList>
            <person name="Zou Y."/>
            <person name="Xue W."/>
            <person name="Luo G."/>
        </authorList>
    </citation>
    <scope>NUCLEOTIDE SEQUENCE [LARGE SCALE GENOMIC DNA]</scope>
    <source>
        <strain evidence="1 2">AF04-15</strain>
    </source>
</reference>
<name>A0A413FIM2_9FIRM</name>
<protein>
    <submittedName>
        <fullName evidence="1">Uncharacterized protein</fullName>
    </submittedName>
</protein>
<gene>
    <name evidence="1" type="ORF">DWV29_05135</name>
</gene>
<organism evidence="1 2">
    <name type="scientific">Enterocloster asparagiformis</name>
    <dbReference type="NCBI Taxonomy" id="333367"/>
    <lineage>
        <taxon>Bacteria</taxon>
        <taxon>Bacillati</taxon>
        <taxon>Bacillota</taxon>
        <taxon>Clostridia</taxon>
        <taxon>Lachnospirales</taxon>
        <taxon>Lachnospiraceae</taxon>
        <taxon>Enterocloster</taxon>
    </lineage>
</organism>